<name>A0A673FKG7_9TELE</name>
<keyword evidence="1" id="KW-0175">Coiled coil</keyword>
<proteinExistence type="predicted"/>
<reference evidence="2" key="2">
    <citation type="submission" date="2025-09" db="UniProtKB">
        <authorList>
            <consortium name="Ensembl"/>
        </authorList>
    </citation>
    <scope>IDENTIFICATION</scope>
</reference>
<evidence type="ECO:0000313" key="3">
    <source>
        <dbReference type="Proteomes" id="UP000472270"/>
    </source>
</evidence>
<reference evidence="2" key="1">
    <citation type="submission" date="2025-08" db="UniProtKB">
        <authorList>
            <consortium name="Ensembl"/>
        </authorList>
    </citation>
    <scope>IDENTIFICATION</scope>
</reference>
<evidence type="ECO:0000313" key="2">
    <source>
        <dbReference type="Ensembl" id="ENSSRHP00000000116.1"/>
    </source>
</evidence>
<keyword evidence="3" id="KW-1185">Reference proteome</keyword>
<dbReference type="AlphaFoldDB" id="A0A673FKG7"/>
<accession>A0A673FKG7</accession>
<protein>
    <submittedName>
        <fullName evidence="2">Uncharacterized protein</fullName>
    </submittedName>
</protein>
<feature type="coiled-coil region" evidence="1">
    <location>
        <begin position="57"/>
        <end position="84"/>
    </location>
</feature>
<organism evidence="2 3">
    <name type="scientific">Sinocyclocheilus rhinocerous</name>
    <dbReference type="NCBI Taxonomy" id="307959"/>
    <lineage>
        <taxon>Eukaryota</taxon>
        <taxon>Metazoa</taxon>
        <taxon>Chordata</taxon>
        <taxon>Craniata</taxon>
        <taxon>Vertebrata</taxon>
        <taxon>Euteleostomi</taxon>
        <taxon>Actinopterygii</taxon>
        <taxon>Neopterygii</taxon>
        <taxon>Teleostei</taxon>
        <taxon>Ostariophysi</taxon>
        <taxon>Cypriniformes</taxon>
        <taxon>Cyprinidae</taxon>
        <taxon>Cyprininae</taxon>
        <taxon>Sinocyclocheilus</taxon>
    </lineage>
</organism>
<evidence type="ECO:0000256" key="1">
    <source>
        <dbReference type="SAM" id="Coils"/>
    </source>
</evidence>
<sequence>MSQNDGTHKDDLEKSGEALIIEEDLQDLFDYNIKTEKTTTKLLNDLVHAEEVVGQQILDLEQLRSQMAQEIESLKQEVQRRRSESQILSSKLKYPSSTMFPLRPEPEPTLIIIIARPSTCTRQSFGSPTLHIILWALYVTQLYFKVTKVKLEVYTEPHILRGGNPDTFTVEDDDNITVSCSKLDDLWSLVNTEW</sequence>
<dbReference type="Ensembl" id="ENSSRHT00000000141.1">
    <property type="protein sequence ID" value="ENSSRHP00000000116.1"/>
    <property type="gene ID" value="ENSSRHG00000000108.1"/>
</dbReference>
<dbReference type="Proteomes" id="UP000472270">
    <property type="component" value="Unassembled WGS sequence"/>
</dbReference>